<comment type="caution">
    <text evidence="1">The sequence shown here is derived from an EMBL/GenBank/DDBJ whole genome shotgun (WGS) entry which is preliminary data.</text>
</comment>
<reference evidence="1" key="1">
    <citation type="submission" date="2020-10" db="EMBL/GenBank/DDBJ databases">
        <authorList>
            <person name="Castelo-Branco R."/>
            <person name="Eusebio N."/>
            <person name="Adriana R."/>
            <person name="Vieira A."/>
            <person name="Brugerolle De Fraissinette N."/>
            <person name="Rezende De Castro R."/>
            <person name="Schneider M.P."/>
            <person name="Vasconcelos V."/>
            <person name="Leao P.N."/>
        </authorList>
    </citation>
    <scope>NUCLEOTIDE SEQUENCE</scope>
    <source>
        <strain evidence="1">LEGE 07157</strain>
    </source>
</reference>
<dbReference type="Pfam" id="PF08852">
    <property type="entry name" value="DUF1822"/>
    <property type="match status" value="1"/>
</dbReference>
<keyword evidence="2" id="KW-1185">Reference proteome</keyword>
<name>A0A8J7JDB9_9CYAN</name>
<evidence type="ECO:0000313" key="1">
    <source>
        <dbReference type="EMBL" id="MBE9117915.1"/>
    </source>
</evidence>
<evidence type="ECO:0000313" key="2">
    <source>
        <dbReference type="Proteomes" id="UP000654482"/>
    </source>
</evidence>
<protein>
    <submittedName>
        <fullName evidence="1">DUF1822 family protein</fullName>
    </submittedName>
</protein>
<accession>A0A8J7JDB9</accession>
<dbReference type="EMBL" id="JADEWZ010000033">
    <property type="protein sequence ID" value="MBE9117915.1"/>
    <property type="molecule type" value="Genomic_DNA"/>
</dbReference>
<gene>
    <name evidence="1" type="ORF">IQ249_18620</name>
</gene>
<dbReference type="AlphaFoldDB" id="A0A8J7JDB9"/>
<dbReference type="InterPro" id="IPR014951">
    <property type="entry name" value="DUF1822"/>
</dbReference>
<dbReference type="Proteomes" id="UP000654482">
    <property type="component" value="Unassembled WGS sequence"/>
</dbReference>
<proteinExistence type="predicted"/>
<sequence length="441" mass="49811">MNRLTDIASEFEVLPPEAIALTSAQIDRAMQLAQPIERDTQQWQVYLNSLSAFAFEQWVREWASDLKFDLQSCSLFQSPYSAILGAVSSVAVGDFQLCLLPMGCLRNRQVSLPRAVIELPQFIAHFYVAVEVMEELNMALIRGFIPYDRLQSYLEATPLGAEADWTYSLPLNWLEPNPNDLLLHLRCLQSYALPTPSSLPTLSLSTIQAQLSPLLLQLQSPDLELWEVLSWEEVRPLFSCPDAIAWLLAPSQLPTAHPTLTQLAVNVGLWLRDEMDELTEQLAWVLLPAFDLEAPGLRSPIQELHGLLQQLTTEGRSIPRVARSAYLDFTLGEQSLRLYVVTWSFITQNEMPVWTLLLILGAPPNAKQPIGIKLLVEDRERVLVEQTLEDNARERYLYAQVGGTLEEAFMVTAIADREESITFPPFVFQPETNPRLPKTEA</sequence>
<dbReference type="RefSeq" id="WP_194031002.1">
    <property type="nucleotide sequence ID" value="NZ_JADEWZ010000033.1"/>
</dbReference>
<organism evidence="1 2">
    <name type="scientific">Lusitaniella coriacea LEGE 07157</name>
    <dbReference type="NCBI Taxonomy" id="945747"/>
    <lineage>
        <taxon>Bacteria</taxon>
        <taxon>Bacillati</taxon>
        <taxon>Cyanobacteriota</taxon>
        <taxon>Cyanophyceae</taxon>
        <taxon>Spirulinales</taxon>
        <taxon>Lusitaniellaceae</taxon>
        <taxon>Lusitaniella</taxon>
    </lineage>
</organism>